<dbReference type="Proteomes" id="UP000198858">
    <property type="component" value="Chromosome I"/>
</dbReference>
<evidence type="ECO:0008006" key="4">
    <source>
        <dbReference type="Google" id="ProtNLM"/>
    </source>
</evidence>
<evidence type="ECO:0000313" key="3">
    <source>
        <dbReference type="Proteomes" id="UP000198858"/>
    </source>
</evidence>
<reference evidence="2 3" key="1">
    <citation type="submission" date="2016-10" db="EMBL/GenBank/DDBJ databases">
        <authorList>
            <person name="Varghese N."/>
            <person name="Submissions S."/>
        </authorList>
    </citation>
    <scope>NUCLEOTIDE SEQUENCE [LARGE SCALE GENOMIC DNA]</scope>
    <source>
        <strain evidence="2 3">Mar_2010_102</strain>
    </source>
</reference>
<sequence length="510" mass="58981">MKKTTKIAIGVLIGIGVLAIALIIVNNLLEKKLRTGIEDNLKKAHITFDKVDVKLLDRTAEVINPFAKISGKTLRVDTIQLNDIQIWDYLLDKDIIVGELEISGPEVNFYNFKDKAKDTSSVDKKKKQAKFKNKVLVKKVNVHNGSFKIFEKDSSAHRLFAKVRAIKMEQVRINEKTLKETIPFNYELILLNADSLFYNLNEQQELSLGEFEIDNHKVTISNFRIIPKYSKSEHQKTISVEKDRYDLTIDSIFMQNLNWSVQEDSLKIENPLTRIVNADFRIYRDKYPPDDTSIKPMYSEMIRKIPFLINFDSISISNSYLKYEERVNVDREPGVVEFSNLNMQIKDFTNVGLDRKDFPKTKVISNSSFMNGAPLHVDWEFDVSDRADQFQISGDMGRLAAEQMNKFMKAGLNIEASGEILSMYFNFYGNKNKAQGEMRLEYKDFKVEVLRKDGNKKNKVISALANLIVRNKAQNNKAHYKNINFTRVKTKSFWNYVWNLLKNGALKSFL</sequence>
<name>A0A1H1LTQ1_9FLAO</name>
<protein>
    <recommendedName>
        <fullName evidence="4">AsmA-like C-terminal region</fullName>
    </recommendedName>
</protein>
<keyword evidence="1" id="KW-0812">Transmembrane</keyword>
<keyword evidence="3" id="KW-1185">Reference proteome</keyword>
<gene>
    <name evidence="2" type="ORF">SAMN04488552_0985</name>
</gene>
<evidence type="ECO:0000313" key="2">
    <source>
        <dbReference type="EMBL" id="SDR77722.1"/>
    </source>
</evidence>
<keyword evidence="1" id="KW-0472">Membrane</keyword>
<keyword evidence="1" id="KW-1133">Transmembrane helix</keyword>
<dbReference type="AlphaFoldDB" id="A0A1H1LTQ1"/>
<accession>A0A1H1LTQ1</accession>
<dbReference type="STRING" id="1250231.SAMN04488552_0985"/>
<feature type="transmembrane region" description="Helical" evidence="1">
    <location>
        <begin position="7"/>
        <end position="29"/>
    </location>
</feature>
<dbReference type="EMBL" id="LT629745">
    <property type="protein sequence ID" value="SDR77722.1"/>
    <property type="molecule type" value="Genomic_DNA"/>
</dbReference>
<proteinExistence type="predicted"/>
<dbReference type="RefSeq" id="WP_089661521.1">
    <property type="nucleotide sequence ID" value="NZ_LT629745.1"/>
</dbReference>
<organism evidence="2 3">
    <name type="scientific">Christiangramia echinicola</name>
    <dbReference type="NCBI Taxonomy" id="279359"/>
    <lineage>
        <taxon>Bacteria</taxon>
        <taxon>Pseudomonadati</taxon>
        <taxon>Bacteroidota</taxon>
        <taxon>Flavobacteriia</taxon>
        <taxon>Flavobacteriales</taxon>
        <taxon>Flavobacteriaceae</taxon>
        <taxon>Christiangramia</taxon>
    </lineage>
</organism>
<evidence type="ECO:0000256" key="1">
    <source>
        <dbReference type="SAM" id="Phobius"/>
    </source>
</evidence>